<comment type="caution">
    <text evidence="1">The sequence shown here is derived from an EMBL/GenBank/DDBJ whole genome shotgun (WGS) entry which is preliminary data.</text>
</comment>
<gene>
    <name evidence="1" type="ORF">UU50_C0023G0012</name>
</gene>
<dbReference type="Proteomes" id="UP000033930">
    <property type="component" value="Unassembled WGS sequence"/>
</dbReference>
<accession>A0A0G0VDX8</accession>
<dbReference type="AlphaFoldDB" id="A0A0G0VDX8"/>
<evidence type="ECO:0000313" key="2">
    <source>
        <dbReference type="Proteomes" id="UP000033930"/>
    </source>
</evidence>
<name>A0A0G0VDX8_9BACT</name>
<sequence>MGIIGNNTDLDALDPKMVQAAIRAPAETGQAFITWINAGCPVVEPIEIPRWRKISNTCIEVNLDAPLIPPFKGYKPVIWNQQSGWSRLELRDDGELYRNDTKVELFLTEEQKTGFVRGHVVQRKLEGRACLHPNELDALMKNTHLGPTSWKRDYEGCVLRIFFWAVGFRVSNGLCVRCLCCDGGSWGLSYRWLDNHWAGQAPAAVLAS</sequence>
<protein>
    <submittedName>
        <fullName evidence="1">Uncharacterized protein</fullName>
    </submittedName>
</protein>
<dbReference type="EMBL" id="LCAW01000023">
    <property type="protein sequence ID" value="KKR97866.1"/>
    <property type="molecule type" value="Genomic_DNA"/>
</dbReference>
<proteinExistence type="predicted"/>
<organism evidence="1 2">
    <name type="scientific">Candidatus Uhrbacteria bacterium GW2011_GWC1_41_20</name>
    <dbReference type="NCBI Taxonomy" id="1618983"/>
    <lineage>
        <taxon>Bacteria</taxon>
        <taxon>Candidatus Uhriibacteriota</taxon>
    </lineage>
</organism>
<reference evidence="1 2" key="1">
    <citation type="journal article" date="2015" name="Nature">
        <title>rRNA introns, odd ribosomes, and small enigmatic genomes across a large radiation of phyla.</title>
        <authorList>
            <person name="Brown C.T."/>
            <person name="Hug L.A."/>
            <person name="Thomas B.C."/>
            <person name="Sharon I."/>
            <person name="Castelle C.J."/>
            <person name="Singh A."/>
            <person name="Wilkins M.J."/>
            <person name="Williams K.H."/>
            <person name="Banfield J.F."/>
        </authorList>
    </citation>
    <scope>NUCLEOTIDE SEQUENCE [LARGE SCALE GENOMIC DNA]</scope>
</reference>
<evidence type="ECO:0000313" key="1">
    <source>
        <dbReference type="EMBL" id="KKR97866.1"/>
    </source>
</evidence>